<feature type="compositionally biased region" description="Low complexity" evidence="1">
    <location>
        <begin position="48"/>
        <end position="75"/>
    </location>
</feature>
<evidence type="ECO:0000313" key="3">
    <source>
        <dbReference type="Proteomes" id="UP001232725"/>
    </source>
</evidence>
<proteinExistence type="predicted"/>
<accession>A0ABT9IJS9</accession>
<protein>
    <recommendedName>
        <fullName evidence="4">Lipoprotein</fullName>
    </recommendedName>
</protein>
<sequence length="248" mass="25707">MKAVNSVAVEVLNAARPAVRGRLSRGRSIAAIVSACFAMTLSGCSGPPATPGTAASGPSQTPSLASASEPASSAPNLTGSPAPDSAMPTSPESIGPTDSQPVIRQIGEPFRVLPPAGEVQESSLTVTITSVQPGIKCTTGNPFPSRNGGYLGVMVDITADSQGHGSTLVSASFAVRKPDGSYVQLPYYPVRVNCIDQSYLLHFPFVLRPGQHVTGYYVELDTGLTHGTLEWFLLPSGALTHTIISTPF</sequence>
<dbReference type="RefSeq" id="WP_305994887.1">
    <property type="nucleotide sequence ID" value="NZ_JAVALS010000001.1"/>
</dbReference>
<dbReference type="EMBL" id="JAVALS010000001">
    <property type="protein sequence ID" value="MDP5225849.1"/>
    <property type="molecule type" value="Genomic_DNA"/>
</dbReference>
<reference evidence="2 3" key="1">
    <citation type="submission" date="2023-08" db="EMBL/GenBank/DDBJ databases">
        <title>Arthrobacter horti sp. nov., isolated from forest soil.</title>
        <authorList>
            <person name="Park M."/>
        </authorList>
    </citation>
    <scope>NUCLEOTIDE SEQUENCE [LARGE SCALE GENOMIC DNA]</scope>
    <source>
        <strain evidence="2 3">YJM1</strain>
    </source>
</reference>
<gene>
    <name evidence="2" type="ORF">Q9R02_01595</name>
</gene>
<feature type="region of interest" description="Disordered" evidence="1">
    <location>
        <begin position="48"/>
        <end position="101"/>
    </location>
</feature>
<feature type="compositionally biased region" description="Polar residues" evidence="1">
    <location>
        <begin position="87"/>
        <end position="101"/>
    </location>
</feature>
<evidence type="ECO:0000313" key="2">
    <source>
        <dbReference type="EMBL" id="MDP5225849.1"/>
    </source>
</evidence>
<comment type="caution">
    <text evidence="2">The sequence shown here is derived from an EMBL/GenBank/DDBJ whole genome shotgun (WGS) entry which is preliminary data.</text>
</comment>
<evidence type="ECO:0000256" key="1">
    <source>
        <dbReference type="SAM" id="MobiDB-lite"/>
    </source>
</evidence>
<dbReference type="Proteomes" id="UP001232725">
    <property type="component" value="Unassembled WGS sequence"/>
</dbReference>
<evidence type="ECO:0008006" key="4">
    <source>
        <dbReference type="Google" id="ProtNLM"/>
    </source>
</evidence>
<name>A0ABT9IJS9_9MICC</name>
<keyword evidence="3" id="KW-1185">Reference proteome</keyword>
<organism evidence="2 3">
    <name type="scientific">Arthrobacter horti</name>
    <dbReference type="NCBI Taxonomy" id="3068273"/>
    <lineage>
        <taxon>Bacteria</taxon>
        <taxon>Bacillati</taxon>
        <taxon>Actinomycetota</taxon>
        <taxon>Actinomycetes</taxon>
        <taxon>Micrococcales</taxon>
        <taxon>Micrococcaceae</taxon>
        <taxon>Arthrobacter</taxon>
    </lineage>
</organism>